<feature type="transmembrane region" description="Helical" evidence="7">
    <location>
        <begin position="319"/>
        <end position="343"/>
    </location>
</feature>
<evidence type="ECO:0000256" key="7">
    <source>
        <dbReference type="SAM" id="Phobius"/>
    </source>
</evidence>
<protein>
    <submittedName>
        <fullName evidence="8">Putative efflux protein, MATE family</fullName>
    </submittedName>
</protein>
<dbReference type="PANTHER" id="PTHR43823">
    <property type="entry name" value="SPORULATION PROTEIN YKVU"/>
    <property type="match status" value="1"/>
</dbReference>
<dbReference type="Pfam" id="PF01554">
    <property type="entry name" value="MatE"/>
    <property type="match status" value="2"/>
</dbReference>
<keyword evidence="4 7" id="KW-0812">Transmembrane</keyword>
<evidence type="ECO:0000256" key="1">
    <source>
        <dbReference type="ARBA" id="ARBA00004651"/>
    </source>
</evidence>
<feature type="transmembrane region" description="Helical" evidence="7">
    <location>
        <begin position="363"/>
        <end position="384"/>
    </location>
</feature>
<gene>
    <name evidence="8" type="ORF">SAMN04487771_100820</name>
</gene>
<dbReference type="PIRSF" id="PIRSF006603">
    <property type="entry name" value="DinF"/>
    <property type="match status" value="1"/>
</dbReference>
<evidence type="ECO:0000256" key="2">
    <source>
        <dbReference type="ARBA" id="ARBA00022448"/>
    </source>
</evidence>
<evidence type="ECO:0000313" key="9">
    <source>
        <dbReference type="Proteomes" id="UP000199820"/>
    </source>
</evidence>
<evidence type="ECO:0000256" key="3">
    <source>
        <dbReference type="ARBA" id="ARBA00022475"/>
    </source>
</evidence>
<dbReference type="Proteomes" id="UP000199820">
    <property type="component" value="Unassembled WGS sequence"/>
</dbReference>
<dbReference type="OrthoDB" id="9808954at2"/>
<dbReference type="NCBIfam" id="TIGR00797">
    <property type="entry name" value="matE"/>
    <property type="match status" value="1"/>
</dbReference>
<keyword evidence="6 7" id="KW-0472">Membrane</keyword>
<proteinExistence type="predicted"/>
<feature type="transmembrane region" description="Helical" evidence="7">
    <location>
        <begin position="391"/>
        <end position="412"/>
    </location>
</feature>
<dbReference type="EMBL" id="FOIL01000008">
    <property type="protein sequence ID" value="SET21342.1"/>
    <property type="molecule type" value="Genomic_DNA"/>
</dbReference>
<keyword evidence="3" id="KW-1003">Cell membrane</keyword>
<keyword evidence="5 7" id="KW-1133">Transmembrane helix</keyword>
<feature type="transmembrane region" description="Helical" evidence="7">
    <location>
        <begin position="418"/>
        <end position="438"/>
    </location>
</feature>
<feature type="transmembrane region" description="Helical" evidence="7">
    <location>
        <begin position="21"/>
        <end position="38"/>
    </location>
</feature>
<organism evidence="8 9">
    <name type="scientific">[Clostridium] aminophilum</name>
    <dbReference type="NCBI Taxonomy" id="1526"/>
    <lineage>
        <taxon>Bacteria</taxon>
        <taxon>Bacillati</taxon>
        <taxon>Bacillota</taxon>
        <taxon>Clostridia</taxon>
        <taxon>Lachnospirales</taxon>
        <taxon>Lachnospiraceae</taxon>
    </lineage>
</organism>
<evidence type="ECO:0000256" key="5">
    <source>
        <dbReference type="ARBA" id="ARBA00022989"/>
    </source>
</evidence>
<dbReference type="PANTHER" id="PTHR43823:SF3">
    <property type="entry name" value="MULTIDRUG EXPORT PROTEIN MEPA"/>
    <property type="match status" value="1"/>
</dbReference>
<evidence type="ECO:0000313" key="8">
    <source>
        <dbReference type="EMBL" id="SET21342.1"/>
    </source>
</evidence>
<dbReference type="eggNOG" id="COG0534">
    <property type="taxonomic scope" value="Bacteria"/>
</dbReference>
<dbReference type="InterPro" id="IPR002528">
    <property type="entry name" value="MATE_fam"/>
</dbReference>
<dbReference type="GO" id="GO:0005886">
    <property type="term" value="C:plasma membrane"/>
    <property type="evidence" value="ECO:0007669"/>
    <property type="project" value="UniProtKB-SubCell"/>
</dbReference>
<evidence type="ECO:0000256" key="4">
    <source>
        <dbReference type="ARBA" id="ARBA00022692"/>
    </source>
</evidence>
<dbReference type="InterPro" id="IPR048279">
    <property type="entry name" value="MdtK-like"/>
</dbReference>
<dbReference type="GO" id="GO:0015297">
    <property type="term" value="F:antiporter activity"/>
    <property type="evidence" value="ECO:0007669"/>
    <property type="project" value="InterPro"/>
</dbReference>
<dbReference type="RefSeq" id="WP_074648921.1">
    <property type="nucleotide sequence ID" value="NZ_FOIL01000008.1"/>
</dbReference>
<dbReference type="STRING" id="1526.SAMN02910262_00058"/>
<dbReference type="AlphaFoldDB" id="A0A1I0CNU7"/>
<feature type="transmembrane region" description="Helical" evidence="7">
    <location>
        <begin position="95"/>
        <end position="117"/>
    </location>
</feature>
<dbReference type="InterPro" id="IPR051327">
    <property type="entry name" value="MATE_MepA_subfamily"/>
</dbReference>
<evidence type="ECO:0000256" key="6">
    <source>
        <dbReference type="ARBA" id="ARBA00023136"/>
    </source>
</evidence>
<keyword evidence="2" id="KW-0813">Transport</keyword>
<keyword evidence="9" id="KW-1185">Reference proteome</keyword>
<feature type="transmembrane region" description="Helical" evidence="7">
    <location>
        <begin position="50"/>
        <end position="74"/>
    </location>
</feature>
<feature type="transmembrane region" description="Helical" evidence="7">
    <location>
        <begin position="167"/>
        <end position="191"/>
    </location>
</feature>
<dbReference type="GO" id="GO:0042910">
    <property type="term" value="F:xenobiotic transmembrane transporter activity"/>
    <property type="evidence" value="ECO:0007669"/>
    <property type="project" value="InterPro"/>
</dbReference>
<accession>A0A1I0CNU7</accession>
<feature type="transmembrane region" description="Helical" evidence="7">
    <location>
        <begin position="288"/>
        <end position="307"/>
    </location>
</feature>
<feature type="transmembrane region" description="Helical" evidence="7">
    <location>
        <begin position="197"/>
        <end position="218"/>
    </location>
</feature>
<reference evidence="8 9" key="1">
    <citation type="submission" date="2016-10" db="EMBL/GenBank/DDBJ databases">
        <authorList>
            <person name="de Groot N.N."/>
        </authorList>
    </citation>
    <scope>NUCLEOTIDE SEQUENCE [LARGE SCALE GENOMIC DNA]</scope>
    <source>
        <strain evidence="8 9">KH1P1</strain>
    </source>
</reference>
<name>A0A1I0CNU7_9FIRM</name>
<comment type="subcellular location">
    <subcellularLocation>
        <location evidence="1">Cell membrane</location>
        <topology evidence="1">Multi-pass membrane protein</topology>
    </subcellularLocation>
</comment>
<sequence length="447" mass="48721">MTQREAIRLSDHFDYKRLLRFTGPSILTMIFASIYSIVDGYFVSNYAGAIPFAALNIMMPFLMILAAVGFMFGSGGTALVSLKLGQKKVKEANEIFSLITYVLIAIGLVTSVIGYVITPQVAEILGVTEELRPYSILYARINMVGNTAFMLQHLFQSFLIAAEKPKMGFRVTVAAGVTNIILDFLLVGVLGLGLPGAAWATVISQTVGGVIPLVYFMFPNSSVLRLGGLRWNLSALVQTCSNGSSEFLSNASASIVGMLLNRQLLTYMGTNGVAAYGVIMYVNFVFVGIYFGFAMGVSPVIGYHYGADNREELRNLFRRCLVLIASAGVILTILAEVFAGLLAKIFVGYDPELYSLTVSGMRIYDLAFVMMGLNVLGSALFTSLSNGKISALLSLIRSVVLQVSLILILPLIFGGQSLWAVVIAVETGTLLVTWRMIVRYRSKYHYY</sequence>